<reference evidence="7" key="2">
    <citation type="submission" date="2025-08" db="UniProtKB">
        <authorList>
            <consortium name="Ensembl"/>
        </authorList>
    </citation>
    <scope>IDENTIFICATION</scope>
    <source>
        <strain evidence="7">broiler</strain>
    </source>
</reference>
<dbReference type="PANTHER" id="PTHR46812">
    <property type="entry name" value="CARBOXYMETHYLENEBUTENOLIDASE HOMOLOG"/>
    <property type="match status" value="1"/>
</dbReference>
<dbReference type="GO" id="GO:0016787">
    <property type="term" value="F:hydrolase activity"/>
    <property type="evidence" value="ECO:0007669"/>
    <property type="project" value="UniProtKB-KW"/>
</dbReference>
<dbReference type="Proteomes" id="UP000000539">
    <property type="component" value="Chromosome 2"/>
</dbReference>
<evidence type="ECO:0000256" key="4">
    <source>
        <dbReference type="ARBA" id="ARBA00022490"/>
    </source>
</evidence>
<dbReference type="InterPro" id="IPR002925">
    <property type="entry name" value="Dienelactn_hydro"/>
</dbReference>
<reference evidence="7" key="3">
    <citation type="submission" date="2025-09" db="UniProtKB">
        <authorList>
            <consortium name="Ensembl"/>
        </authorList>
    </citation>
    <scope>IDENTIFICATION</scope>
    <source>
        <strain evidence="7">broiler</strain>
    </source>
</reference>
<evidence type="ECO:0000256" key="1">
    <source>
        <dbReference type="ARBA" id="ARBA00004514"/>
    </source>
</evidence>
<feature type="domain" description="Dienelactone hydrolase" evidence="6">
    <location>
        <begin position="114"/>
        <end position="209"/>
    </location>
</feature>
<dbReference type="SUPFAM" id="SSF53474">
    <property type="entry name" value="alpha/beta-Hydrolases"/>
    <property type="match status" value="1"/>
</dbReference>
<accession>A0A8V0X8S6</accession>
<evidence type="ECO:0000256" key="5">
    <source>
        <dbReference type="ARBA" id="ARBA00022801"/>
    </source>
</evidence>
<evidence type="ECO:0000256" key="2">
    <source>
        <dbReference type="ARBA" id="ARBA00008456"/>
    </source>
</evidence>
<protein>
    <recommendedName>
        <fullName evidence="3">Carboxymethylenebutenolidase homolog</fullName>
    </recommendedName>
</protein>
<dbReference type="InterPro" id="IPR042946">
    <property type="entry name" value="CMBL"/>
</dbReference>
<dbReference type="AlphaFoldDB" id="A0A8V0X8S6"/>
<dbReference type="Pfam" id="PF01738">
    <property type="entry name" value="DLH"/>
    <property type="match status" value="1"/>
</dbReference>
<sequence length="210" mass="24091">MAEPACFLLHAKTVQSPGDRTFLIPLLVVQHISAEVTLSQTLASLMVQDLCSTHYLILILFVYVCTCKVICPDLFAGKDAWKSSDDWSKFDVKEVDIMLPRTVSFHTMMTYLKLKADVSLYCIKDSEGVSILLNPTFFIFAEKDDFISHHQVSLLEQELKQNCKVDYLVKIYPGQTYGFVNCREEDINPKDKTYTQEGRNDVVNWLNKYI</sequence>
<comment type="similarity">
    <text evidence="2">Belongs to the dienelactone hydrolase family.</text>
</comment>
<name>A0A8V0X8S6_CHICK</name>
<reference evidence="7" key="1">
    <citation type="submission" date="2020-11" db="EMBL/GenBank/DDBJ databases">
        <title>Gallus gallus (Chicken) genome, bGalGal1, GRCg7b, maternal haplotype autosomes + Z &amp; W.</title>
        <authorList>
            <person name="Warren W."/>
            <person name="Formenti G."/>
            <person name="Fedrigo O."/>
            <person name="Haase B."/>
            <person name="Mountcastle J."/>
            <person name="Balacco J."/>
            <person name="Tracey A."/>
            <person name="Schneider V."/>
            <person name="Okimoto R."/>
            <person name="Cheng H."/>
            <person name="Hawken R."/>
            <person name="Howe K."/>
            <person name="Jarvis E.D."/>
        </authorList>
    </citation>
    <scope>NUCLEOTIDE SEQUENCE [LARGE SCALE GENOMIC DNA]</scope>
    <source>
        <strain evidence="7">Broiler</strain>
    </source>
</reference>
<keyword evidence="5" id="KW-0378">Hydrolase</keyword>
<keyword evidence="4" id="KW-0963">Cytoplasm</keyword>
<organism evidence="7 8">
    <name type="scientific">Gallus gallus</name>
    <name type="common">Chicken</name>
    <dbReference type="NCBI Taxonomy" id="9031"/>
    <lineage>
        <taxon>Eukaryota</taxon>
        <taxon>Metazoa</taxon>
        <taxon>Chordata</taxon>
        <taxon>Craniata</taxon>
        <taxon>Vertebrata</taxon>
        <taxon>Euteleostomi</taxon>
        <taxon>Archelosauria</taxon>
        <taxon>Archosauria</taxon>
        <taxon>Dinosauria</taxon>
        <taxon>Saurischia</taxon>
        <taxon>Theropoda</taxon>
        <taxon>Coelurosauria</taxon>
        <taxon>Aves</taxon>
        <taxon>Neognathae</taxon>
        <taxon>Galloanserae</taxon>
        <taxon>Galliformes</taxon>
        <taxon>Phasianidae</taxon>
        <taxon>Phasianinae</taxon>
        <taxon>Gallus</taxon>
    </lineage>
</organism>
<keyword evidence="8" id="KW-1185">Reference proteome</keyword>
<dbReference type="Ensembl" id="ENSGALT00010001739.1">
    <property type="protein sequence ID" value="ENSGALP00010000940.1"/>
    <property type="gene ID" value="ENSGALG00010000794.1"/>
</dbReference>
<evidence type="ECO:0000259" key="6">
    <source>
        <dbReference type="Pfam" id="PF01738"/>
    </source>
</evidence>
<dbReference type="GO" id="GO:0005829">
    <property type="term" value="C:cytosol"/>
    <property type="evidence" value="ECO:0007669"/>
    <property type="project" value="UniProtKB-SubCell"/>
</dbReference>
<proteinExistence type="inferred from homology"/>
<evidence type="ECO:0000256" key="3">
    <source>
        <dbReference type="ARBA" id="ARBA00014180"/>
    </source>
</evidence>
<evidence type="ECO:0000313" key="7">
    <source>
        <dbReference type="Ensembl" id="ENSGALP00010000940.1"/>
    </source>
</evidence>
<dbReference type="InterPro" id="IPR029058">
    <property type="entry name" value="AB_hydrolase_fold"/>
</dbReference>
<dbReference type="Gene3D" id="3.40.50.1820">
    <property type="entry name" value="alpha/beta hydrolase"/>
    <property type="match status" value="1"/>
</dbReference>
<comment type="subcellular location">
    <subcellularLocation>
        <location evidence="1">Cytoplasm</location>
        <location evidence="1">Cytosol</location>
    </subcellularLocation>
</comment>
<dbReference type="PANTHER" id="PTHR46812:SF1">
    <property type="entry name" value="CARBOXYMETHYLENEBUTENOLIDASE HOMOLOG"/>
    <property type="match status" value="1"/>
</dbReference>
<evidence type="ECO:0000313" key="8">
    <source>
        <dbReference type="Proteomes" id="UP000000539"/>
    </source>
</evidence>